<reference evidence="1" key="2">
    <citation type="submission" date="2025-09" db="UniProtKB">
        <authorList>
            <consortium name="EnsemblPlants"/>
        </authorList>
    </citation>
    <scope>IDENTIFICATION</scope>
</reference>
<protein>
    <submittedName>
        <fullName evidence="1">Uncharacterized protein</fullName>
    </submittedName>
</protein>
<dbReference type="EnsemblPlants" id="AVESA.00010b.r2.4CG1328990.1">
    <property type="protein sequence ID" value="AVESA.00010b.r2.4CG1328990.1.CDS"/>
    <property type="gene ID" value="AVESA.00010b.r2.4CG1328990"/>
</dbReference>
<sequence length="102" mass="10705">MASFSKQATLFLVAALLLLCLLRPSAQAARPGPGSIGHKSQGAESAIANEKSAAAGAGTVMAQDDQQEPMTECEGGEGVEECLMRRTLVAHTDYIYTQGKHN</sequence>
<proteinExistence type="predicted"/>
<dbReference type="Proteomes" id="UP001732700">
    <property type="component" value="Chromosome 4C"/>
</dbReference>
<evidence type="ECO:0000313" key="2">
    <source>
        <dbReference type="Proteomes" id="UP001732700"/>
    </source>
</evidence>
<evidence type="ECO:0000313" key="1">
    <source>
        <dbReference type="EnsemblPlants" id="AVESA.00010b.r2.4CG1328990.1.CDS"/>
    </source>
</evidence>
<keyword evidence="2" id="KW-1185">Reference proteome</keyword>
<name>A0ACD5X1W3_AVESA</name>
<accession>A0ACD5X1W3</accession>
<reference evidence="1" key="1">
    <citation type="submission" date="2021-05" db="EMBL/GenBank/DDBJ databases">
        <authorList>
            <person name="Scholz U."/>
            <person name="Mascher M."/>
            <person name="Fiebig A."/>
        </authorList>
    </citation>
    <scope>NUCLEOTIDE SEQUENCE [LARGE SCALE GENOMIC DNA]</scope>
</reference>
<organism evidence="1 2">
    <name type="scientific">Avena sativa</name>
    <name type="common">Oat</name>
    <dbReference type="NCBI Taxonomy" id="4498"/>
    <lineage>
        <taxon>Eukaryota</taxon>
        <taxon>Viridiplantae</taxon>
        <taxon>Streptophyta</taxon>
        <taxon>Embryophyta</taxon>
        <taxon>Tracheophyta</taxon>
        <taxon>Spermatophyta</taxon>
        <taxon>Magnoliopsida</taxon>
        <taxon>Liliopsida</taxon>
        <taxon>Poales</taxon>
        <taxon>Poaceae</taxon>
        <taxon>BOP clade</taxon>
        <taxon>Pooideae</taxon>
        <taxon>Poodae</taxon>
        <taxon>Poeae</taxon>
        <taxon>Poeae Chloroplast Group 1 (Aveneae type)</taxon>
        <taxon>Aveninae</taxon>
        <taxon>Avena</taxon>
    </lineage>
</organism>